<reference evidence="2" key="1">
    <citation type="thesis" date="2021" institute="BYU ScholarsArchive" country="Provo, UT, USA">
        <title>Applications of and Algorithms for Genome Assembly and Genomic Analyses with an Emphasis on Marine Teleosts.</title>
        <authorList>
            <person name="Pickett B.D."/>
        </authorList>
    </citation>
    <scope>NUCLEOTIDE SEQUENCE</scope>
    <source>
        <strain evidence="2">HI-2016</strain>
    </source>
</reference>
<protein>
    <recommendedName>
        <fullName evidence="4">Adipokinetic hormone 1</fullName>
    </recommendedName>
</protein>
<dbReference type="EMBL" id="JAFBMS010000043">
    <property type="protein sequence ID" value="KAG9340483.1"/>
    <property type="molecule type" value="Genomic_DNA"/>
</dbReference>
<accession>A0A8T2NIJ1</accession>
<sequence length="57" mass="6270">MLGTLCTLITLISCSAPQFVLRFRDSWSSPLYGSGFSSSRFTSTAQSSIDYQLIITN</sequence>
<evidence type="ECO:0000313" key="2">
    <source>
        <dbReference type="EMBL" id="KAG9340483.1"/>
    </source>
</evidence>
<proteinExistence type="predicted"/>
<keyword evidence="3" id="KW-1185">Reference proteome</keyword>
<keyword evidence="1" id="KW-0732">Signal</keyword>
<dbReference type="Proteomes" id="UP000824540">
    <property type="component" value="Unassembled WGS sequence"/>
</dbReference>
<feature type="chain" id="PRO_5035812543" description="Adipokinetic hormone 1" evidence="1">
    <location>
        <begin position="23"/>
        <end position="57"/>
    </location>
</feature>
<name>A0A8T2NIJ1_9TELE</name>
<evidence type="ECO:0008006" key="4">
    <source>
        <dbReference type="Google" id="ProtNLM"/>
    </source>
</evidence>
<comment type="caution">
    <text evidence="2">The sequence shown here is derived from an EMBL/GenBank/DDBJ whole genome shotgun (WGS) entry which is preliminary data.</text>
</comment>
<evidence type="ECO:0000256" key="1">
    <source>
        <dbReference type="SAM" id="SignalP"/>
    </source>
</evidence>
<gene>
    <name evidence="2" type="ORF">JZ751_021596</name>
</gene>
<organism evidence="2 3">
    <name type="scientific">Albula glossodonta</name>
    <name type="common">roundjaw bonefish</name>
    <dbReference type="NCBI Taxonomy" id="121402"/>
    <lineage>
        <taxon>Eukaryota</taxon>
        <taxon>Metazoa</taxon>
        <taxon>Chordata</taxon>
        <taxon>Craniata</taxon>
        <taxon>Vertebrata</taxon>
        <taxon>Euteleostomi</taxon>
        <taxon>Actinopterygii</taxon>
        <taxon>Neopterygii</taxon>
        <taxon>Teleostei</taxon>
        <taxon>Albuliformes</taxon>
        <taxon>Albulidae</taxon>
        <taxon>Albula</taxon>
    </lineage>
</organism>
<dbReference type="AlphaFoldDB" id="A0A8T2NIJ1"/>
<feature type="signal peptide" evidence="1">
    <location>
        <begin position="1"/>
        <end position="22"/>
    </location>
</feature>
<feature type="non-terminal residue" evidence="2">
    <location>
        <position position="57"/>
    </location>
</feature>
<evidence type="ECO:0000313" key="3">
    <source>
        <dbReference type="Proteomes" id="UP000824540"/>
    </source>
</evidence>